<name>A0A8B7NR77_HYAAZ</name>
<feature type="domain" description="DEK-C" evidence="3">
    <location>
        <begin position="1"/>
        <end position="53"/>
    </location>
</feature>
<evidence type="ECO:0000259" key="2">
    <source>
        <dbReference type="PROSITE" id="PS51925"/>
    </source>
</evidence>
<dbReference type="KEGG" id="hazt:108672989"/>
<evidence type="ECO:0000313" key="5">
    <source>
        <dbReference type="RefSeq" id="XP_018016244.1"/>
    </source>
</evidence>
<dbReference type="InterPro" id="IPR019835">
    <property type="entry name" value="SWIB_domain"/>
</dbReference>
<evidence type="ECO:0000256" key="1">
    <source>
        <dbReference type="SAM" id="MobiDB-lite"/>
    </source>
</evidence>
<feature type="region of interest" description="Disordered" evidence="1">
    <location>
        <begin position="54"/>
        <end position="122"/>
    </location>
</feature>
<dbReference type="SUPFAM" id="SSF47592">
    <property type="entry name" value="SWIB/MDM2 domain"/>
    <property type="match status" value="1"/>
</dbReference>
<feature type="non-terminal residue" evidence="5">
    <location>
        <position position="1"/>
    </location>
</feature>
<dbReference type="RefSeq" id="XP_018016244.1">
    <property type="nucleotide sequence ID" value="XM_018160755.1"/>
</dbReference>
<dbReference type="InterPro" id="IPR036885">
    <property type="entry name" value="SWIB_MDM2_dom_sf"/>
</dbReference>
<dbReference type="GeneID" id="108672989"/>
<evidence type="ECO:0000313" key="4">
    <source>
        <dbReference type="Proteomes" id="UP000694843"/>
    </source>
</evidence>
<protein>
    <submittedName>
        <fullName evidence="5">Upstream activation factor subunit spp27</fullName>
    </submittedName>
</protein>
<dbReference type="Pfam" id="PF08766">
    <property type="entry name" value="DEK_C"/>
    <property type="match status" value="1"/>
</dbReference>
<dbReference type="CTD" id="38341"/>
<dbReference type="InterPro" id="IPR014876">
    <property type="entry name" value="DEK_C"/>
</dbReference>
<dbReference type="OMA" id="DKRTILC"/>
<dbReference type="SMART" id="SM00151">
    <property type="entry name" value="SWIB"/>
    <property type="match status" value="1"/>
</dbReference>
<feature type="compositionally biased region" description="Acidic residues" evidence="1">
    <location>
        <begin position="54"/>
        <end position="66"/>
    </location>
</feature>
<dbReference type="OrthoDB" id="10251073at2759"/>
<dbReference type="PROSITE" id="PS51998">
    <property type="entry name" value="DEK_C"/>
    <property type="match status" value="1"/>
</dbReference>
<dbReference type="Proteomes" id="UP000694843">
    <property type="component" value="Unplaced"/>
</dbReference>
<dbReference type="CDD" id="cd10567">
    <property type="entry name" value="SWIB-MDM2_like"/>
    <property type="match status" value="1"/>
</dbReference>
<feature type="compositionally biased region" description="Basic residues" evidence="1">
    <location>
        <begin position="80"/>
        <end position="91"/>
    </location>
</feature>
<reference evidence="5" key="1">
    <citation type="submission" date="2025-08" db="UniProtKB">
        <authorList>
            <consortium name="RefSeq"/>
        </authorList>
    </citation>
    <scope>IDENTIFICATION</scope>
    <source>
        <tissue evidence="5">Whole organism</tissue>
    </source>
</reference>
<accession>A0A8B7NR77</accession>
<dbReference type="Pfam" id="PF02201">
    <property type="entry name" value="SWIB"/>
    <property type="match status" value="1"/>
</dbReference>
<dbReference type="AlphaFoldDB" id="A0A8B7NR77"/>
<dbReference type="InterPro" id="IPR003121">
    <property type="entry name" value="SWIB_MDM2_domain"/>
</dbReference>
<dbReference type="PANTHER" id="PTHR13844">
    <property type="entry name" value="SWI/SNF-RELATED MATRIX-ASSOCIATED ACTIN-DEPENDENT REGULATOR OF CHROMATIN SUBFAMILY D"/>
    <property type="match status" value="1"/>
</dbReference>
<dbReference type="SUPFAM" id="SSF109715">
    <property type="entry name" value="DEK C-terminal domain"/>
    <property type="match status" value="1"/>
</dbReference>
<proteinExistence type="predicted"/>
<feature type="domain" description="DM2" evidence="2">
    <location>
        <begin position="123"/>
        <end position="200"/>
    </location>
</feature>
<dbReference type="PROSITE" id="PS51925">
    <property type="entry name" value="SWIB_MDM2"/>
    <property type="match status" value="1"/>
</dbReference>
<evidence type="ECO:0000259" key="3">
    <source>
        <dbReference type="PROSITE" id="PS51998"/>
    </source>
</evidence>
<keyword evidence="4" id="KW-1185">Reference proteome</keyword>
<dbReference type="Gene3D" id="1.10.245.10">
    <property type="entry name" value="SWIB/MDM2 domain"/>
    <property type="match status" value="1"/>
</dbReference>
<organism evidence="4 5">
    <name type="scientific">Hyalella azteca</name>
    <name type="common">Amphipod</name>
    <dbReference type="NCBI Taxonomy" id="294128"/>
    <lineage>
        <taxon>Eukaryota</taxon>
        <taxon>Metazoa</taxon>
        <taxon>Ecdysozoa</taxon>
        <taxon>Arthropoda</taxon>
        <taxon>Crustacea</taxon>
        <taxon>Multicrustacea</taxon>
        <taxon>Malacostraca</taxon>
        <taxon>Eumalacostraca</taxon>
        <taxon>Peracarida</taxon>
        <taxon>Amphipoda</taxon>
        <taxon>Senticaudata</taxon>
        <taxon>Talitrida</taxon>
        <taxon>Talitroidea</taxon>
        <taxon>Hyalellidae</taxon>
        <taxon>Hyalella</taxon>
    </lineage>
</organism>
<gene>
    <name evidence="5" type="primary">LOC108672989</name>
</gene>
<sequence length="202" mass="22557">IPIFNFSCAEILKGADLSKVTSKVVRKQVEEKLGVDLSHRRKEIDALIMADVEDQVSSEEVSEEEDKAAKDDDYAPGAAKKAKKGKAKKRKADSDEEDSDEDWAKKKKKASAPAAGGGRKKSAFTKSFRLSPELADVVGAEIMPRHEVVKKLWAVIKERNLQDPKQKQFAICDAQLMKVFGVKRFRAFGMMSYLKNHFVEAV</sequence>
<dbReference type="Gene3D" id="1.10.10.60">
    <property type="entry name" value="Homeodomain-like"/>
    <property type="match status" value="1"/>
</dbReference>